<dbReference type="FunFam" id="3.10.50.30:FF:000001">
    <property type="entry name" value="Transcription elongation factor GreA"/>
    <property type="match status" value="1"/>
</dbReference>
<dbReference type="NCBIfam" id="NF001263">
    <property type="entry name" value="PRK00226.1-4"/>
    <property type="match status" value="1"/>
</dbReference>
<dbReference type="RefSeq" id="WP_025903857.1">
    <property type="nucleotide sequence ID" value="NZ_ATMJ01000010.1"/>
</dbReference>
<dbReference type="InterPro" id="IPR028624">
    <property type="entry name" value="Tscrpt_elong_fac_GreA/B"/>
</dbReference>
<dbReference type="SUPFAM" id="SSF54534">
    <property type="entry name" value="FKBP-like"/>
    <property type="match status" value="1"/>
</dbReference>
<dbReference type="GO" id="GO:0006354">
    <property type="term" value="P:DNA-templated transcription elongation"/>
    <property type="evidence" value="ECO:0007669"/>
    <property type="project" value="TreeGrafter"/>
</dbReference>
<dbReference type="eggNOG" id="COG0782">
    <property type="taxonomic scope" value="Bacteria"/>
</dbReference>
<dbReference type="GO" id="GO:0032784">
    <property type="term" value="P:regulation of DNA-templated transcription elongation"/>
    <property type="evidence" value="ECO:0007669"/>
    <property type="project" value="UniProtKB-UniRule"/>
</dbReference>
<evidence type="ECO:0000256" key="9">
    <source>
        <dbReference type="RuleBase" id="RU000556"/>
    </source>
</evidence>
<dbReference type="InterPro" id="IPR036953">
    <property type="entry name" value="GreA/GreB_C_sf"/>
</dbReference>
<reference evidence="12 13" key="1">
    <citation type="submission" date="2014-05" db="EMBL/GenBank/DDBJ databases">
        <title>ATOL: Assembling a taxonomically balanced genome-scale reconstruction of the evolutionary history of the Enterobacteriaceae.</title>
        <authorList>
            <person name="Plunkett G.III."/>
            <person name="Neeno-Eckwall E.C."/>
            <person name="Glasner J.D."/>
            <person name="Perna N.T."/>
        </authorList>
    </citation>
    <scope>NUCLEOTIDE SEQUENCE [LARGE SCALE GENOMIC DNA]</scope>
    <source>
        <strain evidence="12 13">ATCC 33301</strain>
    </source>
</reference>
<keyword evidence="13" id="KW-1185">Reference proteome</keyword>
<dbReference type="PANTHER" id="PTHR30437">
    <property type="entry name" value="TRANSCRIPTION ELONGATION FACTOR GREA"/>
    <property type="match status" value="1"/>
</dbReference>
<dbReference type="PANTHER" id="PTHR30437:SF4">
    <property type="entry name" value="TRANSCRIPTION ELONGATION FACTOR GREA"/>
    <property type="match status" value="1"/>
</dbReference>
<dbReference type="NCBIfam" id="TIGR01462">
    <property type="entry name" value="greA"/>
    <property type="match status" value="1"/>
</dbReference>
<evidence type="ECO:0000256" key="2">
    <source>
        <dbReference type="ARBA" id="ARBA00013729"/>
    </source>
</evidence>
<keyword evidence="12" id="KW-0251">Elongation factor</keyword>
<proteinExistence type="inferred from homology"/>
<dbReference type="GO" id="GO:0070063">
    <property type="term" value="F:RNA polymerase binding"/>
    <property type="evidence" value="ECO:0007669"/>
    <property type="project" value="InterPro"/>
</dbReference>
<protein>
    <recommendedName>
        <fullName evidence="2 8">Transcription elongation factor GreA</fullName>
    </recommendedName>
    <alternativeName>
        <fullName evidence="7 8">Transcript cleavage factor GreA</fullName>
    </alternativeName>
</protein>
<feature type="domain" description="Transcription elongation factor GreA/GreB N-terminal" evidence="11">
    <location>
        <begin position="4"/>
        <end position="74"/>
    </location>
</feature>
<dbReference type="PROSITE" id="PS00829">
    <property type="entry name" value="GREAB_1"/>
    <property type="match status" value="1"/>
</dbReference>
<dbReference type="Gene3D" id="1.10.287.180">
    <property type="entry name" value="Transcription elongation factor, GreA/GreB, N-terminal domain"/>
    <property type="match status" value="1"/>
</dbReference>
<evidence type="ECO:0000259" key="10">
    <source>
        <dbReference type="Pfam" id="PF01272"/>
    </source>
</evidence>
<comment type="caution">
    <text evidence="12">The sequence shown here is derived from an EMBL/GenBank/DDBJ whole genome shotgun (WGS) entry which is preliminary data.</text>
</comment>
<accession>A0A085JQ91</accession>
<dbReference type="AlphaFoldDB" id="A0A085JQ91"/>
<keyword evidence="3 8" id="KW-0805">Transcription regulation</keyword>
<name>A0A085JQ91_9GAMM</name>
<dbReference type="SUPFAM" id="SSF46557">
    <property type="entry name" value="GreA transcript cleavage protein, N-terminal domain"/>
    <property type="match status" value="1"/>
</dbReference>
<comment type="similarity">
    <text evidence="1 8 9">Belongs to the GreA/GreB family.</text>
</comment>
<evidence type="ECO:0000256" key="4">
    <source>
        <dbReference type="ARBA" id="ARBA00023125"/>
    </source>
</evidence>
<dbReference type="NCBIfam" id="NF001261">
    <property type="entry name" value="PRK00226.1-2"/>
    <property type="match status" value="1"/>
</dbReference>
<dbReference type="PIRSF" id="PIRSF006092">
    <property type="entry name" value="GreA_GreB"/>
    <property type="match status" value="1"/>
</dbReference>
<evidence type="ECO:0000256" key="3">
    <source>
        <dbReference type="ARBA" id="ARBA00023015"/>
    </source>
</evidence>
<evidence type="ECO:0000259" key="11">
    <source>
        <dbReference type="Pfam" id="PF03449"/>
    </source>
</evidence>
<dbReference type="GO" id="GO:0003677">
    <property type="term" value="F:DNA binding"/>
    <property type="evidence" value="ECO:0007669"/>
    <property type="project" value="UniProtKB-UniRule"/>
</dbReference>
<keyword evidence="5 8" id="KW-0804">Transcription</keyword>
<dbReference type="PROSITE" id="PS00830">
    <property type="entry name" value="GREAB_2"/>
    <property type="match status" value="1"/>
</dbReference>
<evidence type="ECO:0000256" key="5">
    <source>
        <dbReference type="ARBA" id="ARBA00023163"/>
    </source>
</evidence>
<dbReference type="InterPro" id="IPR018151">
    <property type="entry name" value="TF_GreA/GreB_CS"/>
</dbReference>
<dbReference type="NCBIfam" id="NF001264">
    <property type="entry name" value="PRK00226.1-5"/>
    <property type="match status" value="1"/>
</dbReference>
<dbReference type="HAMAP" id="MF_00105">
    <property type="entry name" value="GreA_GreB"/>
    <property type="match status" value="1"/>
</dbReference>
<dbReference type="FunFam" id="1.10.287.180:FF:000001">
    <property type="entry name" value="Transcription elongation factor GreA"/>
    <property type="match status" value="1"/>
</dbReference>
<feature type="domain" description="Transcription elongation factor GreA/GreB C-terminal" evidence="10">
    <location>
        <begin position="83"/>
        <end position="157"/>
    </location>
</feature>
<sequence>MSQVPMTLRGAEKLRIELEELKTVKRPRIIASIAEAREHGDLKENAEYHAAREEQGFCEGRIQEIEAKLSNAQIIDVTKMPATGRVIFGSTVTVYNTATDEESTYRIVGDDEADFKQNLISVNSPMARGLIAKQADDVAIIKTPGGDVEYEILRVEYL</sequence>
<dbReference type="InterPro" id="IPR001437">
    <property type="entry name" value="Tscrpt_elong_fac_GreA/B_C"/>
</dbReference>
<keyword evidence="12" id="KW-0648">Protein biosynthesis</keyword>
<evidence type="ECO:0000256" key="6">
    <source>
        <dbReference type="ARBA" id="ARBA00024916"/>
    </source>
</evidence>
<dbReference type="InterPro" id="IPR022691">
    <property type="entry name" value="Tscrpt_elong_fac_GreA/B_N"/>
</dbReference>
<dbReference type="GO" id="GO:0003746">
    <property type="term" value="F:translation elongation factor activity"/>
    <property type="evidence" value="ECO:0007669"/>
    <property type="project" value="UniProtKB-KW"/>
</dbReference>
<evidence type="ECO:0000256" key="1">
    <source>
        <dbReference type="ARBA" id="ARBA00008213"/>
    </source>
</evidence>
<evidence type="ECO:0000256" key="7">
    <source>
        <dbReference type="ARBA" id="ARBA00030776"/>
    </source>
</evidence>
<gene>
    <name evidence="8 12" type="primary">greA</name>
    <name evidence="12" type="ORF">GTPT_0216</name>
</gene>
<evidence type="ECO:0000313" key="13">
    <source>
        <dbReference type="Proteomes" id="UP000028602"/>
    </source>
</evidence>
<dbReference type="InterPro" id="IPR006359">
    <property type="entry name" value="Tscrpt_elong_fac_GreA"/>
</dbReference>
<dbReference type="Pfam" id="PF01272">
    <property type="entry name" value="GreA_GreB"/>
    <property type="match status" value="1"/>
</dbReference>
<evidence type="ECO:0000313" key="12">
    <source>
        <dbReference type="EMBL" id="KFD22637.1"/>
    </source>
</evidence>
<dbReference type="InterPro" id="IPR036805">
    <property type="entry name" value="Tscrpt_elong_fac_GreA/B_N_sf"/>
</dbReference>
<keyword evidence="4 8" id="KW-0238">DNA-binding</keyword>
<dbReference type="EMBL" id="JMPR01000004">
    <property type="protein sequence ID" value="KFD22637.1"/>
    <property type="molecule type" value="Genomic_DNA"/>
</dbReference>
<dbReference type="Gene3D" id="3.10.50.30">
    <property type="entry name" value="Transcription elongation factor, GreA/GreB, C-terminal domain"/>
    <property type="match status" value="1"/>
</dbReference>
<dbReference type="Proteomes" id="UP000028602">
    <property type="component" value="Unassembled WGS sequence"/>
</dbReference>
<dbReference type="Pfam" id="PF03449">
    <property type="entry name" value="GreA_GreB_N"/>
    <property type="match status" value="1"/>
</dbReference>
<comment type="function">
    <text evidence="6 8 9">Necessary for efficient RNA polymerase transcription elongation past template-encoded arresting sites. The arresting sites in DNA have the property of trapping a certain fraction of elongating RNA polymerases that pass through, resulting in locked ternary complexes. Cleavage of the nascent transcript by cleavage factors such as GreA or GreB allows the resumption of elongation from the new 3'terminus. GreA releases sequences of 2 to 3 nucleotides.</text>
</comment>
<organism evidence="12 13">
    <name type="scientific">Tatumella ptyseos ATCC 33301</name>
    <dbReference type="NCBI Taxonomy" id="1005995"/>
    <lineage>
        <taxon>Bacteria</taxon>
        <taxon>Pseudomonadati</taxon>
        <taxon>Pseudomonadota</taxon>
        <taxon>Gammaproteobacteria</taxon>
        <taxon>Enterobacterales</taxon>
        <taxon>Erwiniaceae</taxon>
        <taxon>Tatumella</taxon>
    </lineage>
</organism>
<dbReference type="OrthoDB" id="9808774at2"/>
<evidence type="ECO:0000256" key="8">
    <source>
        <dbReference type="HAMAP-Rule" id="MF_00105"/>
    </source>
</evidence>
<dbReference type="InterPro" id="IPR023459">
    <property type="entry name" value="Tscrpt_elong_fac_GreA/B_fam"/>
</dbReference>